<gene>
    <name evidence="4" type="ORF">HDF22_002354</name>
    <name evidence="3" type="ORF">HDF23_003472</name>
</gene>
<dbReference type="Gene3D" id="1.20.144.10">
    <property type="entry name" value="Phosphatidic acid phosphatase type 2/haloperoxidase"/>
    <property type="match status" value="1"/>
</dbReference>
<keyword evidence="5" id="KW-1185">Reference proteome</keyword>
<name>A0A841JJV3_9SPHI</name>
<evidence type="ECO:0000259" key="2">
    <source>
        <dbReference type="SMART" id="SM00014"/>
    </source>
</evidence>
<dbReference type="CDD" id="cd01610">
    <property type="entry name" value="PAP2_like"/>
    <property type="match status" value="1"/>
</dbReference>
<organism evidence="4 6">
    <name type="scientific">Mucilaginibacter lappiensis</name>
    <dbReference type="NCBI Taxonomy" id="354630"/>
    <lineage>
        <taxon>Bacteria</taxon>
        <taxon>Pseudomonadati</taxon>
        <taxon>Bacteroidota</taxon>
        <taxon>Sphingobacteriia</taxon>
        <taxon>Sphingobacteriales</taxon>
        <taxon>Sphingobacteriaceae</taxon>
        <taxon>Mucilaginibacter</taxon>
    </lineage>
</organism>
<dbReference type="SMART" id="SM00014">
    <property type="entry name" value="acidPPc"/>
    <property type="match status" value="1"/>
</dbReference>
<dbReference type="Proteomes" id="UP000541583">
    <property type="component" value="Unassembled WGS sequence"/>
</dbReference>
<dbReference type="RefSeq" id="WP_076374221.1">
    <property type="nucleotide sequence ID" value="NZ_FTMG01000007.1"/>
</dbReference>
<dbReference type="InterPro" id="IPR036938">
    <property type="entry name" value="PAP2/HPO_sf"/>
</dbReference>
<sequence length="205" mass="22265">MKKKLYLTFWALLFTTGLFAQGLDLNLLKDINGPVRGGDKTWRFITKKAIYVDAAVPVGFLVAGFVNHDDDLKITGLQAGASLIIAGGSTYVLKKIFNRTRPFIAHPDLITLKEFPGPTDASFPSGHTAFAFSAATSLSLAIPKWYVIAPSFLYAGAVGYSRMYLGVHYPSDVVAGAIVGAGSAYLSFKAQQWILGKKKHKTYPE</sequence>
<dbReference type="SUPFAM" id="SSF48317">
    <property type="entry name" value="Acid phosphatase/Vanadium-dependent haloperoxidase"/>
    <property type="match status" value="1"/>
</dbReference>
<evidence type="ECO:0000256" key="1">
    <source>
        <dbReference type="SAM" id="SignalP"/>
    </source>
</evidence>
<dbReference type="EMBL" id="JACHCB010000008">
    <property type="protein sequence ID" value="MBB6110713.1"/>
    <property type="molecule type" value="Genomic_DNA"/>
</dbReference>
<evidence type="ECO:0000313" key="6">
    <source>
        <dbReference type="Proteomes" id="UP000548326"/>
    </source>
</evidence>
<protein>
    <submittedName>
        <fullName evidence="4">Undecaprenyl-diphosphatase</fullName>
        <ecNumber evidence="4">3.6.1.27</ecNumber>
    </submittedName>
</protein>
<evidence type="ECO:0000313" key="4">
    <source>
        <dbReference type="EMBL" id="MBB6128241.1"/>
    </source>
</evidence>
<dbReference type="EC" id="3.6.1.27" evidence="4"/>
<feature type="signal peptide" evidence="1">
    <location>
        <begin position="1"/>
        <end position="20"/>
    </location>
</feature>
<dbReference type="AlphaFoldDB" id="A0A841JJV3"/>
<dbReference type="PANTHER" id="PTHR14969">
    <property type="entry name" value="SPHINGOSINE-1-PHOSPHATE PHOSPHOHYDROLASE"/>
    <property type="match status" value="1"/>
</dbReference>
<dbReference type="Pfam" id="PF01569">
    <property type="entry name" value="PAP2"/>
    <property type="match status" value="1"/>
</dbReference>
<comment type="caution">
    <text evidence="4">The sequence shown here is derived from an EMBL/GenBank/DDBJ whole genome shotgun (WGS) entry which is preliminary data.</text>
</comment>
<dbReference type="OrthoDB" id="9773582at2"/>
<dbReference type="EMBL" id="JACHCA010000005">
    <property type="protein sequence ID" value="MBB6128241.1"/>
    <property type="molecule type" value="Genomic_DNA"/>
</dbReference>
<dbReference type="InterPro" id="IPR000326">
    <property type="entry name" value="PAP2/HPO"/>
</dbReference>
<dbReference type="Proteomes" id="UP000548326">
    <property type="component" value="Unassembled WGS sequence"/>
</dbReference>
<dbReference type="PANTHER" id="PTHR14969:SF13">
    <property type="entry name" value="AT30094P"/>
    <property type="match status" value="1"/>
</dbReference>
<keyword evidence="4" id="KW-0378">Hydrolase</keyword>
<keyword evidence="1" id="KW-0732">Signal</keyword>
<reference evidence="5 6" key="1">
    <citation type="submission" date="2020-08" db="EMBL/GenBank/DDBJ databases">
        <title>Genomic Encyclopedia of Type Strains, Phase IV (KMG-V): Genome sequencing to study the core and pangenomes of soil and plant-associated prokaryotes.</title>
        <authorList>
            <person name="Whitman W."/>
        </authorList>
    </citation>
    <scope>NUCLEOTIDE SEQUENCE [LARGE SCALE GENOMIC DNA]</scope>
    <source>
        <strain evidence="3 5">ANJLi2</strain>
        <strain evidence="4 6">MP601</strain>
    </source>
</reference>
<accession>A0A841JJV3</accession>
<feature type="domain" description="Phosphatidic acid phosphatase type 2/haloperoxidase" evidence="2">
    <location>
        <begin position="79"/>
        <end position="188"/>
    </location>
</feature>
<evidence type="ECO:0000313" key="5">
    <source>
        <dbReference type="Proteomes" id="UP000541583"/>
    </source>
</evidence>
<dbReference type="GO" id="GO:0050380">
    <property type="term" value="F:undecaprenyl-diphosphatase activity"/>
    <property type="evidence" value="ECO:0007669"/>
    <property type="project" value="UniProtKB-EC"/>
</dbReference>
<feature type="chain" id="PRO_5032842020" evidence="1">
    <location>
        <begin position="21"/>
        <end position="205"/>
    </location>
</feature>
<evidence type="ECO:0000313" key="3">
    <source>
        <dbReference type="EMBL" id="MBB6110713.1"/>
    </source>
</evidence>
<proteinExistence type="predicted"/>